<keyword evidence="1" id="KW-0472">Membrane</keyword>
<dbReference type="EMBL" id="JBHUDE010000049">
    <property type="protein sequence ID" value="MFD1608380.1"/>
    <property type="molecule type" value="Genomic_DNA"/>
</dbReference>
<gene>
    <name evidence="2" type="ORF">ACFSBH_11990</name>
</gene>
<dbReference type="RefSeq" id="WP_379597682.1">
    <property type="nucleotide sequence ID" value="NZ_JBHUDE010000049.1"/>
</dbReference>
<proteinExistence type="predicted"/>
<evidence type="ECO:0000256" key="1">
    <source>
        <dbReference type="SAM" id="Phobius"/>
    </source>
</evidence>
<sequence length="100" mass="11818">MSIQPGNKDEDQANELSQIFDEIESGNEKHEETIVLKEDNEIDVLNLPPRKEIHTKNNRFRLKFSRPFIRFAFVIFIVALSICIALYIWQDEFTSLLHRL</sequence>
<feature type="transmembrane region" description="Helical" evidence="1">
    <location>
        <begin position="68"/>
        <end position="89"/>
    </location>
</feature>
<protein>
    <submittedName>
        <fullName evidence="2">Uncharacterized protein</fullName>
    </submittedName>
</protein>
<accession>A0ABW4HSQ6</accession>
<evidence type="ECO:0000313" key="2">
    <source>
        <dbReference type="EMBL" id="MFD1608380.1"/>
    </source>
</evidence>
<keyword evidence="3" id="KW-1185">Reference proteome</keyword>
<reference evidence="3" key="1">
    <citation type="journal article" date="2019" name="Int. J. Syst. Evol. Microbiol.">
        <title>The Global Catalogue of Microorganisms (GCM) 10K type strain sequencing project: providing services to taxonomists for standard genome sequencing and annotation.</title>
        <authorList>
            <consortium name="The Broad Institute Genomics Platform"/>
            <consortium name="The Broad Institute Genome Sequencing Center for Infectious Disease"/>
            <person name="Wu L."/>
            <person name="Ma J."/>
        </authorList>
    </citation>
    <scope>NUCLEOTIDE SEQUENCE [LARGE SCALE GENOMIC DNA]</scope>
    <source>
        <strain evidence="3">CGMCC 1.12376</strain>
    </source>
</reference>
<comment type="caution">
    <text evidence="2">The sequence shown here is derived from an EMBL/GenBank/DDBJ whole genome shotgun (WGS) entry which is preliminary data.</text>
</comment>
<evidence type="ECO:0000313" key="3">
    <source>
        <dbReference type="Proteomes" id="UP001597221"/>
    </source>
</evidence>
<organism evidence="2 3">
    <name type="scientific">Oceanobacillus luteolus</name>
    <dbReference type="NCBI Taxonomy" id="1274358"/>
    <lineage>
        <taxon>Bacteria</taxon>
        <taxon>Bacillati</taxon>
        <taxon>Bacillota</taxon>
        <taxon>Bacilli</taxon>
        <taxon>Bacillales</taxon>
        <taxon>Bacillaceae</taxon>
        <taxon>Oceanobacillus</taxon>
    </lineage>
</organism>
<keyword evidence="1" id="KW-0812">Transmembrane</keyword>
<name>A0ABW4HSQ6_9BACI</name>
<keyword evidence="1" id="KW-1133">Transmembrane helix</keyword>
<dbReference type="Proteomes" id="UP001597221">
    <property type="component" value="Unassembled WGS sequence"/>
</dbReference>